<keyword evidence="10" id="KW-1185">Reference proteome</keyword>
<protein>
    <submittedName>
        <fullName evidence="9">Sugar ABC transporter permease</fullName>
    </submittedName>
</protein>
<evidence type="ECO:0000256" key="3">
    <source>
        <dbReference type="ARBA" id="ARBA00022475"/>
    </source>
</evidence>
<dbReference type="InterPro" id="IPR000515">
    <property type="entry name" value="MetI-like"/>
</dbReference>
<organism evidence="9 10">
    <name type="scientific">Brachybacterium epidermidis</name>
    <dbReference type="NCBI Taxonomy" id="2781983"/>
    <lineage>
        <taxon>Bacteria</taxon>
        <taxon>Bacillati</taxon>
        <taxon>Actinomycetota</taxon>
        <taxon>Actinomycetes</taxon>
        <taxon>Micrococcales</taxon>
        <taxon>Dermabacteraceae</taxon>
        <taxon>Brachybacterium</taxon>
    </lineage>
</organism>
<dbReference type="CDD" id="cd06261">
    <property type="entry name" value="TM_PBP2"/>
    <property type="match status" value="1"/>
</dbReference>
<evidence type="ECO:0000256" key="2">
    <source>
        <dbReference type="ARBA" id="ARBA00022448"/>
    </source>
</evidence>
<keyword evidence="5 7" id="KW-1133">Transmembrane helix</keyword>
<keyword evidence="2 7" id="KW-0813">Transport</keyword>
<feature type="transmembrane region" description="Helical" evidence="7">
    <location>
        <begin position="103"/>
        <end position="123"/>
    </location>
</feature>
<evidence type="ECO:0000256" key="6">
    <source>
        <dbReference type="ARBA" id="ARBA00023136"/>
    </source>
</evidence>
<evidence type="ECO:0000256" key="1">
    <source>
        <dbReference type="ARBA" id="ARBA00004651"/>
    </source>
</evidence>
<dbReference type="PANTHER" id="PTHR30193:SF37">
    <property type="entry name" value="INNER MEMBRANE ABC TRANSPORTER PERMEASE PROTEIN YCJO"/>
    <property type="match status" value="1"/>
</dbReference>
<dbReference type="Gene3D" id="1.10.3720.10">
    <property type="entry name" value="MetI-like"/>
    <property type="match status" value="1"/>
</dbReference>
<evidence type="ECO:0000313" key="9">
    <source>
        <dbReference type="EMBL" id="MBE9404393.1"/>
    </source>
</evidence>
<dbReference type="Proteomes" id="UP000644727">
    <property type="component" value="Unassembled WGS sequence"/>
</dbReference>
<keyword evidence="4 7" id="KW-0812">Transmembrane</keyword>
<evidence type="ECO:0000256" key="7">
    <source>
        <dbReference type="RuleBase" id="RU363032"/>
    </source>
</evidence>
<evidence type="ECO:0000313" key="10">
    <source>
        <dbReference type="Proteomes" id="UP000644727"/>
    </source>
</evidence>
<evidence type="ECO:0000256" key="4">
    <source>
        <dbReference type="ARBA" id="ARBA00022692"/>
    </source>
</evidence>
<dbReference type="InterPro" id="IPR035906">
    <property type="entry name" value="MetI-like_sf"/>
</dbReference>
<evidence type="ECO:0000256" key="5">
    <source>
        <dbReference type="ARBA" id="ARBA00022989"/>
    </source>
</evidence>
<dbReference type="PANTHER" id="PTHR30193">
    <property type="entry name" value="ABC TRANSPORTER PERMEASE PROTEIN"/>
    <property type="match status" value="1"/>
</dbReference>
<keyword evidence="3" id="KW-1003">Cell membrane</keyword>
<dbReference type="PROSITE" id="PS50928">
    <property type="entry name" value="ABC_TM1"/>
    <property type="match status" value="1"/>
</dbReference>
<feature type="transmembrane region" description="Helical" evidence="7">
    <location>
        <begin position="151"/>
        <end position="174"/>
    </location>
</feature>
<name>A0ABR9W1T1_9MICO</name>
<feature type="transmembrane region" description="Helical" evidence="7">
    <location>
        <begin position="65"/>
        <end position="91"/>
    </location>
</feature>
<comment type="caution">
    <text evidence="9">The sequence shown here is derived from an EMBL/GenBank/DDBJ whole genome shotgun (WGS) entry which is preliminary data.</text>
</comment>
<accession>A0ABR9W1T1</accession>
<dbReference type="Pfam" id="PF00528">
    <property type="entry name" value="BPD_transp_1"/>
    <property type="match status" value="1"/>
</dbReference>
<proteinExistence type="inferred from homology"/>
<feature type="transmembrane region" description="Helical" evidence="7">
    <location>
        <begin position="7"/>
        <end position="29"/>
    </location>
</feature>
<comment type="similarity">
    <text evidence="7">Belongs to the binding-protein-dependent transport system permease family.</text>
</comment>
<evidence type="ECO:0000259" key="8">
    <source>
        <dbReference type="PROSITE" id="PS50928"/>
    </source>
</evidence>
<dbReference type="InterPro" id="IPR051393">
    <property type="entry name" value="ABC_transporter_permease"/>
</dbReference>
<keyword evidence="6 7" id="KW-0472">Membrane</keyword>
<dbReference type="SUPFAM" id="SSF161098">
    <property type="entry name" value="MetI-like"/>
    <property type="match status" value="1"/>
</dbReference>
<sequence>MPWSLRAAPYLFLLPNMVIFGLFTIWPALSGFNISLYSSRNGRTFEWAGTGNFERIFSDADFYQALFNTIVFVLAFVGLGVCIAVVLAVLLNAQGFGKSFFRSVFFLPVLLSPVVVGIVWRWLLERNGGLVNEALRAIGIPAVPWLVDPTLAMISVIAVSLWTNVGFYTMILLAGLQSIDPNLYEAASLDGASHLQQFRSITLPLLAPTTMVVLILSTIHGFQAFDVIYNLTGGGPVGATTLLVQYVYDNAFGPQMQYGMAAAGSVVLFLIVMSFTLLNWWLGRRAEAV</sequence>
<dbReference type="EMBL" id="JADEYR010000009">
    <property type="protein sequence ID" value="MBE9404393.1"/>
    <property type="molecule type" value="Genomic_DNA"/>
</dbReference>
<comment type="subcellular location">
    <subcellularLocation>
        <location evidence="1 7">Cell membrane</location>
        <topology evidence="1 7">Multi-pass membrane protein</topology>
    </subcellularLocation>
</comment>
<gene>
    <name evidence="9" type="ORF">IOE58_09420</name>
</gene>
<feature type="transmembrane region" description="Helical" evidence="7">
    <location>
        <begin position="260"/>
        <end position="282"/>
    </location>
</feature>
<feature type="transmembrane region" description="Helical" evidence="7">
    <location>
        <begin position="203"/>
        <end position="222"/>
    </location>
</feature>
<feature type="domain" description="ABC transmembrane type-1" evidence="8">
    <location>
        <begin position="66"/>
        <end position="279"/>
    </location>
</feature>
<reference evidence="9 10" key="1">
    <citation type="submission" date="2020-10" db="EMBL/GenBank/DDBJ databases">
        <title>Draft genome and description of Brachybacterium epidermidis sp nov.</title>
        <authorList>
            <person name="Boxberger M."/>
            <person name="La Scola B."/>
        </authorList>
    </citation>
    <scope>NUCLEOTIDE SEQUENCE [LARGE SCALE GENOMIC DNA]</scope>
    <source>
        <strain evidence="9 10">Marseille-Q2903</strain>
    </source>
</reference>